<dbReference type="InterPro" id="IPR028042">
    <property type="entry name" value="DUF4639"/>
</dbReference>
<evidence type="ECO:0000313" key="2">
    <source>
        <dbReference type="EMBL" id="KAJ8404504.1"/>
    </source>
</evidence>
<gene>
    <name evidence="2" type="ORF">AAFF_G00337710</name>
</gene>
<dbReference type="AlphaFoldDB" id="A0AAD7WQD0"/>
<dbReference type="Pfam" id="PF15479">
    <property type="entry name" value="DUF4639"/>
    <property type="match status" value="1"/>
</dbReference>
<feature type="region of interest" description="Disordered" evidence="1">
    <location>
        <begin position="238"/>
        <end position="297"/>
    </location>
</feature>
<dbReference type="EMBL" id="JAINUG010000053">
    <property type="protein sequence ID" value="KAJ8404504.1"/>
    <property type="molecule type" value="Genomic_DNA"/>
</dbReference>
<feature type="region of interest" description="Disordered" evidence="1">
    <location>
        <begin position="1"/>
        <end position="20"/>
    </location>
</feature>
<comment type="caution">
    <text evidence="2">The sequence shown here is derived from an EMBL/GenBank/DDBJ whole genome shotgun (WGS) entry which is preliminary data.</text>
</comment>
<evidence type="ECO:0000313" key="3">
    <source>
        <dbReference type="Proteomes" id="UP001221898"/>
    </source>
</evidence>
<protein>
    <submittedName>
        <fullName evidence="2">Uncharacterized protein</fullName>
    </submittedName>
</protein>
<feature type="compositionally biased region" description="Pro residues" evidence="1">
    <location>
        <begin position="44"/>
        <end position="53"/>
    </location>
</feature>
<feature type="region of interest" description="Disordered" evidence="1">
    <location>
        <begin position="185"/>
        <end position="226"/>
    </location>
</feature>
<feature type="compositionally biased region" description="Basic and acidic residues" evidence="1">
    <location>
        <begin position="196"/>
        <end position="218"/>
    </location>
</feature>
<dbReference type="Proteomes" id="UP001221898">
    <property type="component" value="Unassembled WGS sequence"/>
</dbReference>
<feature type="region of interest" description="Disordered" evidence="1">
    <location>
        <begin position="328"/>
        <end position="350"/>
    </location>
</feature>
<feature type="compositionally biased region" description="Basic residues" evidence="1">
    <location>
        <begin position="267"/>
        <end position="276"/>
    </location>
</feature>
<feature type="compositionally biased region" description="Polar residues" evidence="1">
    <location>
        <begin position="286"/>
        <end position="297"/>
    </location>
</feature>
<sequence length="463" mass="51165">MGEVEAIPGGAHHVDDVGVHHSEIVPMSRSGLKSRAEKGRAVPVPVPPPPLPPAQNVESVDIVPGRLSKSDWLDMVAQEEGEEVVAEILDELMYCVMEKCYSVYLQKQLVPFTMTWARDALVQTLEWQFLVRDEGEGQDSSPFWEQDSEPQPCGFDSWAQGCVPVVHSRPTPNSTLLQRSAELPVAEVADPVSPQAKDESQSGRKDDLSDMEPCKENESQNGRQGYARFKVAMLTPFPPCKREDRRKQPLPHRAALLTPQVGNSPRIPRRSLRCPVRKKEECPTPKDQTTPASKSECAQKNLDLSAVKRLDPARLPRHHVWPGFEILESNISQQPSGKSGGPRAPRPKQDKRYAMQTAALKPLTTDGPHNARRMSAMDEAIWLSSRSGNIQDTGQSKGPIPLSASLLLDTMVLSPGVTLKDPIGAHTSSYRRCPSQTSYRADLKPIRSSLPTPFFSLDQMMSG</sequence>
<evidence type="ECO:0000256" key="1">
    <source>
        <dbReference type="SAM" id="MobiDB-lite"/>
    </source>
</evidence>
<feature type="region of interest" description="Disordered" evidence="1">
    <location>
        <begin position="30"/>
        <end position="57"/>
    </location>
</feature>
<reference evidence="2" key="1">
    <citation type="journal article" date="2023" name="Science">
        <title>Genome structures resolve the early diversification of teleost fishes.</title>
        <authorList>
            <person name="Parey E."/>
            <person name="Louis A."/>
            <person name="Montfort J."/>
            <person name="Bouchez O."/>
            <person name="Roques C."/>
            <person name="Iampietro C."/>
            <person name="Lluch J."/>
            <person name="Castinel A."/>
            <person name="Donnadieu C."/>
            <person name="Desvignes T."/>
            <person name="Floi Bucao C."/>
            <person name="Jouanno E."/>
            <person name="Wen M."/>
            <person name="Mejri S."/>
            <person name="Dirks R."/>
            <person name="Jansen H."/>
            <person name="Henkel C."/>
            <person name="Chen W.J."/>
            <person name="Zahm M."/>
            <person name="Cabau C."/>
            <person name="Klopp C."/>
            <person name="Thompson A.W."/>
            <person name="Robinson-Rechavi M."/>
            <person name="Braasch I."/>
            <person name="Lecointre G."/>
            <person name="Bobe J."/>
            <person name="Postlethwait J.H."/>
            <person name="Berthelot C."/>
            <person name="Roest Crollius H."/>
            <person name="Guiguen Y."/>
        </authorList>
    </citation>
    <scope>NUCLEOTIDE SEQUENCE</scope>
    <source>
        <strain evidence="2">NC1722</strain>
    </source>
</reference>
<keyword evidence="3" id="KW-1185">Reference proteome</keyword>
<organism evidence="2 3">
    <name type="scientific">Aldrovandia affinis</name>
    <dbReference type="NCBI Taxonomy" id="143900"/>
    <lineage>
        <taxon>Eukaryota</taxon>
        <taxon>Metazoa</taxon>
        <taxon>Chordata</taxon>
        <taxon>Craniata</taxon>
        <taxon>Vertebrata</taxon>
        <taxon>Euteleostomi</taxon>
        <taxon>Actinopterygii</taxon>
        <taxon>Neopterygii</taxon>
        <taxon>Teleostei</taxon>
        <taxon>Notacanthiformes</taxon>
        <taxon>Halosauridae</taxon>
        <taxon>Aldrovandia</taxon>
    </lineage>
</organism>
<accession>A0AAD7WQD0</accession>
<dbReference type="PANTHER" id="PTHR34438">
    <property type="entry name" value="SI:DKEY-97L20.6"/>
    <property type="match status" value="1"/>
</dbReference>
<proteinExistence type="predicted"/>
<name>A0AAD7WQD0_9TELE</name>
<dbReference type="PANTHER" id="PTHR34438:SF1">
    <property type="entry name" value="CHROMOSOME 2 OPEN READING FRAME 81"/>
    <property type="match status" value="1"/>
</dbReference>